<comment type="caution">
    <text evidence="8">The sequence shown here is derived from an EMBL/GenBank/DDBJ whole genome shotgun (WGS) entry which is preliminary data.</text>
</comment>
<evidence type="ECO:0000256" key="6">
    <source>
        <dbReference type="SAM" id="MobiDB-lite"/>
    </source>
</evidence>
<keyword evidence="3" id="KW-0378">Hydrolase</keyword>
<accession>A0AB34JNF6</accession>
<feature type="region of interest" description="Disordered" evidence="6">
    <location>
        <begin position="1033"/>
        <end position="1057"/>
    </location>
</feature>
<dbReference type="AlphaFoldDB" id="A0AB34JNF6"/>
<dbReference type="Pfam" id="PF00648">
    <property type="entry name" value="Peptidase_C2"/>
    <property type="match status" value="1"/>
</dbReference>
<dbReference type="GO" id="GO:0004198">
    <property type="term" value="F:calcium-dependent cysteine-type endopeptidase activity"/>
    <property type="evidence" value="ECO:0007669"/>
    <property type="project" value="InterPro"/>
</dbReference>
<dbReference type="SUPFAM" id="SSF54001">
    <property type="entry name" value="Cysteine proteinases"/>
    <property type="match status" value="1"/>
</dbReference>
<dbReference type="PRINTS" id="PR00704">
    <property type="entry name" value="CALPAIN"/>
</dbReference>
<dbReference type="InterPro" id="IPR000048">
    <property type="entry name" value="IQ_motif_EF-hand-BS"/>
</dbReference>
<evidence type="ECO:0000256" key="4">
    <source>
        <dbReference type="ARBA" id="ARBA00022807"/>
    </source>
</evidence>
<dbReference type="Gene3D" id="1.20.5.190">
    <property type="match status" value="1"/>
</dbReference>
<dbReference type="SMART" id="SM00015">
    <property type="entry name" value="IQ"/>
    <property type="match status" value="6"/>
</dbReference>
<evidence type="ECO:0000256" key="3">
    <source>
        <dbReference type="ARBA" id="ARBA00022801"/>
    </source>
</evidence>
<dbReference type="PANTHER" id="PTHR10183">
    <property type="entry name" value="CALPAIN"/>
    <property type="match status" value="1"/>
</dbReference>
<evidence type="ECO:0000259" key="7">
    <source>
        <dbReference type="PROSITE" id="PS50203"/>
    </source>
</evidence>
<dbReference type="GO" id="GO:0006508">
    <property type="term" value="P:proteolysis"/>
    <property type="evidence" value="ECO:0007669"/>
    <property type="project" value="UniProtKB-KW"/>
</dbReference>
<dbReference type="PROSITE" id="PS50203">
    <property type="entry name" value="CALPAIN_CAT"/>
    <property type="match status" value="1"/>
</dbReference>
<organism evidence="8 9">
    <name type="scientific">Prymnesium parvum</name>
    <name type="common">Toxic golden alga</name>
    <dbReference type="NCBI Taxonomy" id="97485"/>
    <lineage>
        <taxon>Eukaryota</taxon>
        <taxon>Haptista</taxon>
        <taxon>Haptophyta</taxon>
        <taxon>Prymnesiophyceae</taxon>
        <taxon>Prymnesiales</taxon>
        <taxon>Prymnesiaceae</taxon>
        <taxon>Prymnesium</taxon>
    </lineage>
</organism>
<dbReference type="InterPro" id="IPR001300">
    <property type="entry name" value="Peptidase_C2_calpain_cat"/>
</dbReference>
<evidence type="ECO:0000256" key="1">
    <source>
        <dbReference type="ARBA" id="ARBA00007623"/>
    </source>
</evidence>
<dbReference type="Proteomes" id="UP001515480">
    <property type="component" value="Unassembled WGS sequence"/>
</dbReference>
<evidence type="ECO:0000313" key="9">
    <source>
        <dbReference type="Proteomes" id="UP001515480"/>
    </source>
</evidence>
<evidence type="ECO:0000256" key="5">
    <source>
        <dbReference type="PROSITE-ProRule" id="PRU00239"/>
    </source>
</evidence>
<proteinExistence type="inferred from homology"/>
<keyword evidence="9" id="KW-1185">Reference proteome</keyword>
<gene>
    <name evidence="8" type="ORF">AB1Y20_017359</name>
</gene>
<dbReference type="InterPro" id="IPR022684">
    <property type="entry name" value="Calpain_cysteine_protease"/>
</dbReference>
<keyword evidence="4" id="KW-0788">Thiol protease</keyword>
<dbReference type="SMART" id="SM00230">
    <property type="entry name" value="CysPc"/>
    <property type="match status" value="1"/>
</dbReference>
<dbReference type="InterPro" id="IPR038765">
    <property type="entry name" value="Papain-like_cys_pep_sf"/>
</dbReference>
<comment type="similarity">
    <text evidence="1">Belongs to the peptidase C2 family.</text>
</comment>
<dbReference type="PANTHER" id="PTHR10183:SF379">
    <property type="entry name" value="CALPAIN-5"/>
    <property type="match status" value="1"/>
</dbReference>
<evidence type="ECO:0000313" key="8">
    <source>
        <dbReference type="EMBL" id="KAL1522368.1"/>
    </source>
</evidence>
<dbReference type="PROSITE" id="PS50096">
    <property type="entry name" value="IQ"/>
    <property type="match status" value="4"/>
</dbReference>
<name>A0AB34JNF6_PRYPA</name>
<protein>
    <recommendedName>
        <fullName evidence="7">Calpain catalytic domain-containing protein</fullName>
    </recommendedName>
</protein>
<feature type="domain" description="Calpain catalytic" evidence="7">
    <location>
        <begin position="35"/>
        <end position="317"/>
    </location>
</feature>
<keyword evidence="2" id="KW-0645">Protease</keyword>
<dbReference type="EMBL" id="JBGBPQ010000006">
    <property type="protein sequence ID" value="KAL1522368.1"/>
    <property type="molecule type" value="Genomic_DNA"/>
</dbReference>
<reference evidence="8 9" key="1">
    <citation type="journal article" date="2024" name="Science">
        <title>Giant polyketide synthase enzymes in the biosynthesis of giant marine polyether toxins.</title>
        <authorList>
            <person name="Fallon T.R."/>
            <person name="Shende V.V."/>
            <person name="Wierzbicki I.H."/>
            <person name="Pendleton A.L."/>
            <person name="Watervoot N.F."/>
            <person name="Auber R.P."/>
            <person name="Gonzalez D.J."/>
            <person name="Wisecaver J.H."/>
            <person name="Moore B.S."/>
        </authorList>
    </citation>
    <scope>NUCLEOTIDE SEQUENCE [LARGE SCALE GENOMIC DNA]</scope>
    <source>
        <strain evidence="8 9">12B1</strain>
    </source>
</reference>
<evidence type="ECO:0000256" key="2">
    <source>
        <dbReference type="ARBA" id="ARBA00022670"/>
    </source>
</evidence>
<comment type="caution">
    <text evidence="5">Lacks conserved residue(s) required for the propagation of feature annotation.</text>
</comment>
<sequence length="1057" mass="114863">MLSEAKIIEDCERSDTAYEDPQFPLNAACDIPQSKWLRPSRALGVASPRLFAPEGRGTAAFVIGASRLVASWLLDALAALAARPSQVERLFVSTRGGKHGVYTLQLFVGDQWLQITVDDRLPCDAHGALQYTRSGFEGELWVSLVEKAYAKLLGGYSALRAGGTPDALRVLTGGIPITMAIKPSLPPLGWAAVPAIDWPALLERVSEGAPVLLYRRTSNPRSHDDDEVNSELTDGERGHMLVGFGYPVLQARLEGGRRLLQIGCPWRPLPSARPSDARRGLRQHSKAELAARVGRGPLAFSQWIMWDDLERHFDVLHTLASAADPAAPAGRAFQLVGEEFQLTLLECGEWPPLPSSPRGNAPRTTAVLALRALRPLRLTALVAQLVPPRVPVEPGAGVAMVLLRGESSKLQGAALDTRDVVAHTLPPRPSRLLSLPPCELPVGDYRLLLNRCALAGEARVGRVEFCVQLEVRALPSPSSRAASSSADKWAAAPLVAARLEPWGPGQWAAASGELVIHGAGGGLATRAVSEASDVAEEHGFLLSQLDRLAAEPLRFGAALTIQASARGMVYRRELSELHTLQREQTTAAALAIAAVWRGCVGRRVAAARKRSRRAAGREEMAGLEHRAATSVQAVMRGRRGRIDRETKEMEELAALQERRSLSARSIQAVARGRLSRRGLPVQPTFTFRRGGAAKVKSEELTSPGPMNDRLARIEAALARLEQSYTIAGYATVAQLRRRLRADGFETSTEVDLAVQQAMDELAEKEGASARTLQAGARGMSGRTAVRRRRDAQRNARRADAALLVQSHARAAAARRRVWELKRLAAADEFQLQLSSRPARGSSVPMGPIPPPPDALVSQMRYVPRHVAEAWRLSIHRQTHTTTSGAILPEPLLTTSKDSYGASTALGAELPPLSYRCRVLALQREQRSLLASLGLHRPERATRLLLQKDETLEALAQQETENRQQANSIDVGSVHRLLAEQAAAMEAHRAAYERQMEQLTAELQRQHVAGPYIDQLEQLNGSLERAMARVVELESGPRNAAHETRGGGSPRSQTCVIS</sequence>